<sequence length="176" mass="20453">MKKQRIFLIIFIFLVIIFAVYKYSQSPSVQHLDKAFITVKAPLMNRSVLNENAAKENAKNNIEEVIFYHTSSGGIEYVVTFSKNKEEINFNRAINSIKKTFQDYNFQFTKTDTKSGVYIEGTFNKNGTVYGVKDLMIKNKNFFWQILTIYPNSKKNADKADKFIKSAMIDDKKIRN</sequence>
<dbReference type="KEGG" id="epo:Epro_0417"/>
<gene>
    <name evidence="2" type="ORF">Epro_0417</name>
</gene>
<evidence type="ECO:0000313" key="2">
    <source>
        <dbReference type="EMBL" id="AKL97796.1"/>
    </source>
</evidence>
<reference evidence="2 3" key="1">
    <citation type="submission" date="2014-09" db="EMBL/GenBank/DDBJ databases">
        <title>Complete genome sequence of Endomicrobium proavitum.</title>
        <authorList>
            <person name="Zheng H."/>
        </authorList>
    </citation>
    <scope>NUCLEOTIDE SEQUENCE [LARGE SCALE GENOMIC DNA]</scope>
    <source>
        <strain evidence="2 3">Rsa215</strain>
    </source>
</reference>
<proteinExistence type="predicted"/>
<evidence type="ECO:0000313" key="3">
    <source>
        <dbReference type="Proteomes" id="UP000035337"/>
    </source>
</evidence>
<dbReference type="Proteomes" id="UP000035337">
    <property type="component" value="Chromosome"/>
</dbReference>
<protein>
    <submittedName>
        <fullName evidence="2">Uncharacterized protein</fullName>
    </submittedName>
</protein>
<dbReference type="RefSeq" id="WP_052570158.1">
    <property type="nucleotide sequence ID" value="NZ_CP009498.1"/>
</dbReference>
<accession>A0A0G3WGI8</accession>
<dbReference type="EMBL" id="CP009498">
    <property type="protein sequence ID" value="AKL97796.1"/>
    <property type="molecule type" value="Genomic_DNA"/>
</dbReference>
<name>A0A0G3WGI8_9BACT</name>
<keyword evidence="3" id="KW-1185">Reference proteome</keyword>
<feature type="transmembrane region" description="Helical" evidence="1">
    <location>
        <begin position="7"/>
        <end position="24"/>
    </location>
</feature>
<keyword evidence="1" id="KW-0812">Transmembrane</keyword>
<keyword evidence="1" id="KW-0472">Membrane</keyword>
<dbReference type="STRING" id="1408281.Epro_0417"/>
<dbReference type="AlphaFoldDB" id="A0A0G3WGI8"/>
<organism evidence="2 3">
    <name type="scientific">Endomicrobium proavitum</name>
    <dbReference type="NCBI Taxonomy" id="1408281"/>
    <lineage>
        <taxon>Bacteria</taxon>
        <taxon>Pseudomonadati</taxon>
        <taxon>Elusimicrobiota</taxon>
        <taxon>Endomicrobiia</taxon>
        <taxon>Endomicrobiales</taxon>
        <taxon>Endomicrobiaceae</taxon>
        <taxon>Endomicrobium</taxon>
    </lineage>
</organism>
<evidence type="ECO:0000256" key="1">
    <source>
        <dbReference type="SAM" id="Phobius"/>
    </source>
</evidence>
<keyword evidence="1" id="KW-1133">Transmembrane helix</keyword>